<comment type="caution">
    <text evidence="10">The sequence shown here is derived from an EMBL/GenBank/DDBJ whole genome shotgun (WGS) entry which is preliminary data.</text>
</comment>
<feature type="transmembrane region" description="Helical" evidence="8">
    <location>
        <begin position="194"/>
        <end position="217"/>
    </location>
</feature>
<comment type="catalytic activity">
    <reaction evidence="8">
        <text>N-terminal S-1,2-diacyl-sn-glyceryl-L-cysteinyl-[lipoprotein] + a glycerophospholipid = N-acyl-S-1,2-diacyl-sn-glyceryl-L-cysteinyl-[lipoprotein] + a 2-acyl-sn-glycero-3-phospholipid + H(+)</text>
        <dbReference type="Rhea" id="RHEA:48228"/>
        <dbReference type="Rhea" id="RHEA-COMP:14681"/>
        <dbReference type="Rhea" id="RHEA-COMP:14684"/>
        <dbReference type="ChEBI" id="CHEBI:15378"/>
        <dbReference type="ChEBI" id="CHEBI:136912"/>
        <dbReference type="ChEBI" id="CHEBI:140656"/>
        <dbReference type="ChEBI" id="CHEBI:140657"/>
        <dbReference type="ChEBI" id="CHEBI:140660"/>
        <dbReference type="EC" id="2.3.1.269"/>
    </reaction>
</comment>
<dbReference type="EMBL" id="BAABGT010000012">
    <property type="protein sequence ID" value="GAA4538250.1"/>
    <property type="molecule type" value="Genomic_DNA"/>
</dbReference>
<name>A0ABP8RGM7_9PSEU</name>
<dbReference type="Gene3D" id="3.60.110.10">
    <property type="entry name" value="Carbon-nitrogen hydrolase"/>
    <property type="match status" value="1"/>
</dbReference>
<feature type="domain" description="CN hydrolase" evidence="9">
    <location>
        <begin position="228"/>
        <end position="480"/>
    </location>
</feature>
<evidence type="ECO:0000256" key="6">
    <source>
        <dbReference type="ARBA" id="ARBA00023136"/>
    </source>
</evidence>
<dbReference type="NCBIfam" id="TIGR00546">
    <property type="entry name" value="lnt"/>
    <property type="match status" value="1"/>
</dbReference>
<evidence type="ECO:0000313" key="10">
    <source>
        <dbReference type="EMBL" id="GAA4538250.1"/>
    </source>
</evidence>
<sequence length="540" mass="56284">MAAPTLDPAANAPGRSRAARLFVRLLPAAAAGVVLYLSFPPRDLWWLAPLVFAVLGPVLRGVRARRGFLLGFVFGLAFLVPLLSWTGGFVGALPWLALSAAEAVFFGLAGAGMAVTARLPVAPLWGAAIWVGVEAVRSRVPFGGLPWGRIGFGQPDGLFLPTASVGGVPLLSFVTVLAGLALGELVRRLVAKEVRGAVVPAVLLVVALAAGPLAGLVPATVNGPDRQLTVAAVQGNVPRLGLDFNAQRRAVLDNHVKVTEQLAADVRAGLQPQPDVVIWPENSSDIDPFRNADAAAEIARAAAAVKAPILVGSVLVNADRTTSNSVLVWDPVLGPVARNDKRRIQPFGEYMPWRSFFRLFSSYVDRAGNFVPGPGPGVVSAGGADIGITICWEIAFDDVVADSVSAGATLLAVPSNNATFGLSEMTYQQLAMSRVRAVEHDRATVVATTSGVSALIDTDGRVTGRTGQFVPGTLVAVETLKQTTTLATRLRSVPEWVLTALGVTAIAAAVVVGRRQRRARGTTAQVAAASAARTGEDIDG</sequence>
<feature type="transmembrane region" description="Helical" evidence="8">
    <location>
        <begin position="69"/>
        <end position="86"/>
    </location>
</feature>
<dbReference type="EC" id="2.3.1.269" evidence="8"/>
<comment type="function">
    <text evidence="8">Catalyzes the phospholipid dependent N-acylation of the N-terminal cysteine of apolipoprotein, the last step in lipoprotein maturation.</text>
</comment>
<dbReference type="Pfam" id="PF00795">
    <property type="entry name" value="CN_hydrolase"/>
    <property type="match status" value="1"/>
</dbReference>
<dbReference type="InterPro" id="IPR045378">
    <property type="entry name" value="LNT_N"/>
</dbReference>
<evidence type="ECO:0000259" key="9">
    <source>
        <dbReference type="PROSITE" id="PS50263"/>
    </source>
</evidence>
<dbReference type="Proteomes" id="UP001501598">
    <property type="component" value="Unassembled WGS sequence"/>
</dbReference>
<evidence type="ECO:0000313" key="11">
    <source>
        <dbReference type="Proteomes" id="UP001501598"/>
    </source>
</evidence>
<comment type="similarity">
    <text evidence="8">Belongs to the CN hydrolase family. Apolipoprotein N-acyltransferase subfamily.</text>
</comment>
<feature type="transmembrane region" description="Helical" evidence="8">
    <location>
        <begin position="496"/>
        <end position="513"/>
    </location>
</feature>
<dbReference type="CDD" id="cd07571">
    <property type="entry name" value="ALP_N-acyl_transferase"/>
    <property type="match status" value="1"/>
</dbReference>
<evidence type="ECO:0000256" key="4">
    <source>
        <dbReference type="ARBA" id="ARBA00022692"/>
    </source>
</evidence>
<comment type="subcellular location">
    <subcellularLocation>
        <location evidence="1 8">Cell membrane</location>
        <topology evidence="1 8">Multi-pass membrane protein</topology>
    </subcellularLocation>
</comment>
<evidence type="ECO:0000256" key="7">
    <source>
        <dbReference type="ARBA" id="ARBA00023315"/>
    </source>
</evidence>
<dbReference type="HAMAP" id="MF_01148">
    <property type="entry name" value="Lnt"/>
    <property type="match status" value="1"/>
</dbReference>
<evidence type="ECO:0000256" key="1">
    <source>
        <dbReference type="ARBA" id="ARBA00004651"/>
    </source>
</evidence>
<evidence type="ECO:0000256" key="2">
    <source>
        <dbReference type="ARBA" id="ARBA00022475"/>
    </source>
</evidence>
<dbReference type="SUPFAM" id="SSF56317">
    <property type="entry name" value="Carbon-nitrogen hydrolase"/>
    <property type="match status" value="1"/>
</dbReference>
<evidence type="ECO:0000256" key="3">
    <source>
        <dbReference type="ARBA" id="ARBA00022679"/>
    </source>
</evidence>
<dbReference type="Pfam" id="PF20154">
    <property type="entry name" value="LNT_N"/>
    <property type="match status" value="1"/>
</dbReference>
<dbReference type="RefSeq" id="WP_345412745.1">
    <property type="nucleotide sequence ID" value="NZ_BAABGT010000012.1"/>
</dbReference>
<comment type="pathway">
    <text evidence="8">Protein modification; lipoprotein biosynthesis (N-acyl transfer).</text>
</comment>
<reference evidence="11" key="1">
    <citation type="journal article" date="2019" name="Int. J. Syst. Evol. Microbiol.">
        <title>The Global Catalogue of Microorganisms (GCM) 10K type strain sequencing project: providing services to taxonomists for standard genome sequencing and annotation.</title>
        <authorList>
            <consortium name="The Broad Institute Genomics Platform"/>
            <consortium name="The Broad Institute Genome Sequencing Center for Infectious Disease"/>
            <person name="Wu L."/>
            <person name="Ma J."/>
        </authorList>
    </citation>
    <scope>NUCLEOTIDE SEQUENCE [LARGE SCALE GENOMIC DNA]</scope>
    <source>
        <strain evidence="11">JCM 17906</strain>
    </source>
</reference>
<feature type="transmembrane region" description="Helical" evidence="8">
    <location>
        <begin position="21"/>
        <end position="39"/>
    </location>
</feature>
<keyword evidence="7 8" id="KW-0012">Acyltransferase</keyword>
<keyword evidence="4 8" id="KW-0812">Transmembrane</keyword>
<dbReference type="PANTHER" id="PTHR38686">
    <property type="entry name" value="APOLIPOPROTEIN N-ACYLTRANSFERASE"/>
    <property type="match status" value="1"/>
</dbReference>
<dbReference type="InterPro" id="IPR003010">
    <property type="entry name" value="C-N_Hydrolase"/>
</dbReference>
<keyword evidence="11" id="KW-1185">Reference proteome</keyword>
<feature type="transmembrane region" description="Helical" evidence="8">
    <location>
        <begin position="158"/>
        <end position="182"/>
    </location>
</feature>
<dbReference type="InterPro" id="IPR036526">
    <property type="entry name" value="C-N_Hydrolase_sf"/>
</dbReference>
<gene>
    <name evidence="8 10" type="primary">lnt</name>
    <name evidence="10" type="ORF">GCM10023175_07960</name>
</gene>
<dbReference type="PANTHER" id="PTHR38686:SF1">
    <property type="entry name" value="APOLIPOPROTEIN N-ACYLTRANSFERASE"/>
    <property type="match status" value="1"/>
</dbReference>
<dbReference type="PROSITE" id="PS50263">
    <property type="entry name" value="CN_HYDROLASE"/>
    <property type="match status" value="1"/>
</dbReference>
<keyword evidence="2 8" id="KW-1003">Cell membrane</keyword>
<feature type="transmembrane region" description="Helical" evidence="8">
    <location>
        <begin position="45"/>
        <end position="62"/>
    </location>
</feature>
<accession>A0ABP8RGM7</accession>
<evidence type="ECO:0000256" key="8">
    <source>
        <dbReference type="HAMAP-Rule" id="MF_01148"/>
    </source>
</evidence>
<keyword evidence="3 8" id="KW-0808">Transferase</keyword>
<organism evidence="10 11">
    <name type="scientific">Pseudonocardia xishanensis</name>
    <dbReference type="NCBI Taxonomy" id="630995"/>
    <lineage>
        <taxon>Bacteria</taxon>
        <taxon>Bacillati</taxon>
        <taxon>Actinomycetota</taxon>
        <taxon>Actinomycetes</taxon>
        <taxon>Pseudonocardiales</taxon>
        <taxon>Pseudonocardiaceae</taxon>
        <taxon>Pseudonocardia</taxon>
    </lineage>
</organism>
<keyword evidence="5 8" id="KW-1133">Transmembrane helix</keyword>
<protein>
    <recommendedName>
        <fullName evidence="8">Apolipoprotein N-acyltransferase</fullName>
        <shortName evidence="8">ALP N-acyltransferase</shortName>
        <ecNumber evidence="8">2.3.1.269</ecNumber>
    </recommendedName>
</protein>
<evidence type="ECO:0000256" key="5">
    <source>
        <dbReference type="ARBA" id="ARBA00022989"/>
    </source>
</evidence>
<dbReference type="InterPro" id="IPR004563">
    <property type="entry name" value="Apolipo_AcylTrfase"/>
</dbReference>
<proteinExistence type="inferred from homology"/>
<keyword evidence="6 8" id="KW-0472">Membrane</keyword>